<reference evidence="5 6" key="1">
    <citation type="submission" date="2023-07" db="EMBL/GenBank/DDBJ databases">
        <title>Genomic Encyclopedia of Type Strains, Phase IV (KMG-IV): sequencing the most valuable type-strain genomes for metagenomic binning, comparative biology and taxonomic classification.</title>
        <authorList>
            <person name="Goeker M."/>
        </authorList>
    </citation>
    <scope>NUCLEOTIDE SEQUENCE [LARGE SCALE GENOMIC DNA]</scope>
    <source>
        <strain evidence="5 6">DSM 23494</strain>
    </source>
</reference>
<proteinExistence type="predicted"/>
<dbReference type="RefSeq" id="WP_307473305.1">
    <property type="nucleotide sequence ID" value="NZ_JAUSUB010000005.1"/>
</dbReference>
<dbReference type="SUPFAM" id="SSF53597">
    <property type="entry name" value="Dihydrofolate reductase-like"/>
    <property type="match status" value="1"/>
</dbReference>
<keyword evidence="3" id="KW-0560">Oxidoreductase</keyword>
<comment type="caution">
    <text evidence="5">The sequence shown here is derived from an EMBL/GenBank/DDBJ whole genome shotgun (WGS) entry which is preliminary data.</text>
</comment>
<dbReference type="InterPro" id="IPR002734">
    <property type="entry name" value="RibDG_C"/>
</dbReference>
<dbReference type="PANTHER" id="PTHR38011">
    <property type="entry name" value="DIHYDROFOLATE REDUCTASE FAMILY PROTEIN (AFU_ORTHOLOGUE AFUA_8G06820)"/>
    <property type="match status" value="1"/>
</dbReference>
<accession>A0ABU0AEC5</accession>
<sequence>MGEEYEGRRGQHIITVLSENVSNQYLAHLRAIGVSYIFAGKSNRLDLKLALDKISRYYNITEFMLEGGGYINGSFLSAGLVDELSLILVPMVEGTNNSISLFEYGDNPFRPGVEFTLQKVEPLENNILWLRYRLKP</sequence>
<dbReference type="Gene3D" id="3.40.430.10">
    <property type="entry name" value="Dihydrofolate Reductase, subunit A"/>
    <property type="match status" value="1"/>
</dbReference>
<evidence type="ECO:0000313" key="6">
    <source>
        <dbReference type="Proteomes" id="UP001238088"/>
    </source>
</evidence>
<evidence type="ECO:0000256" key="1">
    <source>
        <dbReference type="ARBA" id="ARBA00005104"/>
    </source>
</evidence>
<keyword evidence="2" id="KW-0521">NADP</keyword>
<evidence type="ECO:0000256" key="2">
    <source>
        <dbReference type="ARBA" id="ARBA00022857"/>
    </source>
</evidence>
<dbReference type="Proteomes" id="UP001238088">
    <property type="component" value="Unassembled WGS sequence"/>
</dbReference>
<dbReference type="EMBL" id="JAUSUB010000005">
    <property type="protein sequence ID" value="MDQ0269603.1"/>
    <property type="molecule type" value="Genomic_DNA"/>
</dbReference>
<dbReference type="InterPro" id="IPR050765">
    <property type="entry name" value="Riboflavin_Biosynth_HTPR"/>
</dbReference>
<evidence type="ECO:0000259" key="4">
    <source>
        <dbReference type="Pfam" id="PF01872"/>
    </source>
</evidence>
<organism evidence="5 6">
    <name type="scientific">Cytobacillus purgationiresistens</name>
    <dbReference type="NCBI Taxonomy" id="863449"/>
    <lineage>
        <taxon>Bacteria</taxon>
        <taxon>Bacillati</taxon>
        <taxon>Bacillota</taxon>
        <taxon>Bacilli</taxon>
        <taxon>Bacillales</taxon>
        <taxon>Bacillaceae</taxon>
        <taxon>Cytobacillus</taxon>
    </lineage>
</organism>
<feature type="domain" description="Bacterial bifunctional deaminase-reductase C-terminal" evidence="4">
    <location>
        <begin position="13"/>
        <end position="127"/>
    </location>
</feature>
<evidence type="ECO:0000313" key="5">
    <source>
        <dbReference type="EMBL" id="MDQ0269603.1"/>
    </source>
</evidence>
<evidence type="ECO:0000256" key="3">
    <source>
        <dbReference type="ARBA" id="ARBA00023002"/>
    </source>
</evidence>
<gene>
    <name evidence="5" type="ORF">J2S17_001475</name>
</gene>
<comment type="pathway">
    <text evidence="1">Cofactor biosynthesis; riboflavin biosynthesis.</text>
</comment>
<dbReference type="PANTHER" id="PTHR38011:SF7">
    <property type="entry name" value="2,5-DIAMINO-6-RIBOSYLAMINO-4(3H)-PYRIMIDINONE 5'-PHOSPHATE REDUCTASE"/>
    <property type="match status" value="1"/>
</dbReference>
<dbReference type="InterPro" id="IPR024072">
    <property type="entry name" value="DHFR-like_dom_sf"/>
</dbReference>
<protein>
    <submittedName>
        <fullName evidence="5">Riboflavin biosynthesis pyrimidine reductase</fullName>
    </submittedName>
</protein>
<name>A0ABU0AEC5_9BACI</name>
<dbReference type="Pfam" id="PF01872">
    <property type="entry name" value="RibD_C"/>
    <property type="match status" value="1"/>
</dbReference>
<keyword evidence="6" id="KW-1185">Reference proteome</keyword>